<dbReference type="EMBL" id="CP157743">
    <property type="protein sequence ID" value="XBS21590.1"/>
    <property type="molecule type" value="Genomic_DNA"/>
</dbReference>
<keyword evidence="2" id="KW-1185">Reference proteome</keyword>
<organism evidence="1 2">
    <name type="scientific">Methylomarinum roseum</name>
    <dbReference type="NCBI Taxonomy" id="3067653"/>
    <lineage>
        <taxon>Bacteria</taxon>
        <taxon>Pseudomonadati</taxon>
        <taxon>Pseudomonadota</taxon>
        <taxon>Gammaproteobacteria</taxon>
        <taxon>Methylococcales</taxon>
        <taxon>Methylococcaceae</taxon>
        <taxon>Methylomarinum</taxon>
    </lineage>
</organism>
<name>A0AAU7NXA4_9GAMM</name>
<dbReference type="Proteomes" id="UP001225378">
    <property type="component" value="Chromosome"/>
</dbReference>
<dbReference type="AlphaFoldDB" id="A0AAU7NXA4"/>
<evidence type="ECO:0000313" key="2">
    <source>
        <dbReference type="Proteomes" id="UP001225378"/>
    </source>
</evidence>
<dbReference type="KEGG" id="mech:Q9L42_005560"/>
<evidence type="ECO:0000313" key="1">
    <source>
        <dbReference type="EMBL" id="XBS21590.1"/>
    </source>
</evidence>
<reference evidence="1 2" key="1">
    <citation type="journal article" date="2024" name="Microbiology">
        <title>Methylomarinum rosea sp. nov., a novel halophilic methanotrophic bacterium from the hypersaline Lake Elton.</title>
        <authorList>
            <person name="Suleimanov R.Z."/>
            <person name="Oshkin I.Y."/>
            <person name="Danilova O.V."/>
            <person name="Suzina N.E."/>
            <person name="Dedysh S.N."/>
        </authorList>
    </citation>
    <scope>NUCLEOTIDE SEQUENCE [LARGE SCALE GENOMIC DNA]</scope>
    <source>
        <strain evidence="1 2">Ch1-1</strain>
    </source>
</reference>
<proteinExistence type="predicted"/>
<gene>
    <name evidence="1" type="ORF">Q9L42_005560</name>
</gene>
<accession>A0AAU7NXA4</accession>
<dbReference type="RefSeq" id="WP_349432222.1">
    <property type="nucleotide sequence ID" value="NZ_CP157743.1"/>
</dbReference>
<protein>
    <submittedName>
        <fullName evidence="1">Uncharacterized protein</fullName>
    </submittedName>
</protein>
<sequence>MNIKEAEILCQTDALDTPIVKRHESGAGWTATLTGTHQPNPLLETARGQVWVFKRLDAAVEGYSRLGLRKSMWCVESYNQTFSFALGSPSCHEKNPRAAALADKIPWTGIIQPSVDISSLMNR</sequence>